<feature type="compositionally biased region" description="Polar residues" evidence="7">
    <location>
        <begin position="341"/>
        <end position="354"/>
    </location>
</feature>
<organism evidence="9">
    <name type="scientific">Spodoptera frugiperda</name>
    <name type="common">Fall armyworm</name>
    <dbReference type="NCBI Taxonomy" id="7108"/>
    <lineage>
        <taxon>Eukaryota</taxon>
        <taxon>Metazoa</taxon>
        <taxon>Ecdysozoa</taxon>
        <taxon>Arthropoda</taxon>
        <taxon>Hexapoda</taxon>
        <taxon>Insecta</taxon>
        <taxon>Pterygota</taxon>
        <taxon>Neoptera</taxon>
        <taxon>Endopterygota</taxon>
        <taxon>Lepidoptera</taxon>
        <taxon>Glossata</taxon>
        <taxon>Ditrysia</taxon>
        <taxon>Noctuoidea</taxon>
        <taxon>Noctuidae</taxon>
        <taxon>Amphipyrinae</taxon>
        <taxon>Spodoptera</taxon>
    </lineage>
</organism>
<feature type="compositionally biased region" description="Low complexity" evidence="7">
    <location>
        <begin position="1886"/>
        <end position="1911"/>
    </location>
</feature>
<feature type="region of interest" description="Disordered" evidence="7">
    <location>
        <begin position="1126"/>
        <end position="1309"/>
    </location>
</feature>
<feature type="compositionally biased region" description="Basic and acidic residues" evidence="7">
    <location>
        <begin position="1762"/>
        <end position="1784"/>
    </location>
</feature>
<feature type="region of interest" description="Disordered" evidence="7">
    <location>
        <begin position="1963"/>
        <end position="2045"/>
    </location>
</feature>
<dbReference type="EMBL" id="ODYU01003750">
    <property type="protein sequence ID" value="SOQ42910.1"/>
    <property type="molecule type" value="Genomic_DNA"/>
</dbReference>
<feature type="compositionally biased region" description="Low complexity" evidence="7">
    <location>
        <begin position="1144"/>
        <end position="1158"/>
    </location>
</feature>
<dbReference type="PROSITE" id="PS50011">
    <property type="entry name" value="PROTEIN_KINASE_DOM"/>
    <property type="match status" value="1"/>
</dbReference>
<dbReference type="GO" id="GO:0005524">
    <property type="term" value="F:ATP binding"/>
    <property type="evidence" value="ECO:0007669"/>
    <property type="project" value="UniProtKB-UniRule"/>
</dbReference>
<dbReference type="InterPro" id="IPR000719">
    <property type="entry name" value="Prot_kinase_dom"/>
</dbReference>
<feature type="region of interest" description="Disordered" evidence="7">
    <location>
        <begin position="322"/>
        <end position="354"/>
    </location>
</feature>
<feature type="compositionally biased region" description="Basic and acidic residues" evidence="7">
    <location>
        <begin position="2033"/>
        <end position="2045"/>
    </location>
</feature>
<feature type="compositionally biased region" description="Basic residues" evidence="7">
    <location>
        <begin position="848"/>
        <end position="859"/>
    </location>
</feature>
<feature type="compositionally biased region" description="Pro residues" evidence="7">
    <location>
        <begin position="1159"/>
        <end position="1168"/>
    </location>
</feature>
<feature type="compositionally biased region" description="Basic and acidic residues" evidence="7">
    <location>
        <begin position="624"/>
        <end position="643"/>
    </location>
</feature>
<feature type="compositionally biased region" description="Polar residues" evidence="7">
    <location>
        <begin position="1058"/>
        <end position="1067"/>
    </location>
</feature>
<dbReference type="FunFam" id="1.10.510.10:FF:000389">
    <property type="entry name" value="Uncharacterized protein, isoform E"/>
    <property type="match status" value="1"/>
</dbReference>
<proteinExistence type="predicted"/>
<feature type="compositionally biased region" description="Basic residues" evidence="7">
    <location>
        <begin position="1031"/>
        <end position="1045"/>
    </location>
</feature>
<feature type="region of interest" description="Disordered" evidence="7">
    <location>
        <begin position="470"/>
        <end position="725"/>
    </location>
</feature>
<keyword evidence="5 6" id="KW-0067">ATP-binding</keyword>
<dbReference type="InterPro" id="IPR017441">
    <property type="entry name" value="Protein_kinase_ATP_BS"/>
</dbReference>
<feature type="region of interest" description="Disordered" evidence="7">
    <location>
        <begin position="1030"/>
        <end position="1070"/>
    </location>
</feature>
<dbReference type="GO" id="GO:0005737">
    <property type="term" value="C:cytoplasm"/>
    <property type="evidence" value="ECO:0007669"/>
    <property type="project" value="TreeGrafter"/>
</dbReference>
<feature type="compositionally biased region" description="Basic and acidic residues" evidence="7">
    <location>
        <begin position="2285"/>
        <end position="2300"/>
    </location>
</feature>
<feature type="region of interest" description="Disordered" evidence="7">
    <location>
        <begin position="756"/>
        <end position="813"/>
    </location>
</feature>
<evidence type="ECO:0000256" key="6">
    <source>
        <dbReference type="PROSITE-ProRule" id="PRU10141"/>
    </source>
</evidence>
<dbReference type="GO" id="GO:0050321">
    <property type="term" value="F:tau-protein kinase activity"/>
    <property type="evidence" value="ECO:0007669"/>
    <property type="project" value="TreeGrafter"/>
</dbReference>
<dbReference type="PROSITE" id="PS00108">
    <property type="entry name" value="PROTEIN_KINASE_ST"/>
    <property type="match status" value="1"/>
</dbReference>
<dbReference type="SUPFAM" id="SSF56112">
    <property type="entry name" value="Protein kinase-like (PK-like)"/>
    <property type="match status" value="1"/>
</dbReference>
<dbReference type="FunFam" id="3.30.200.20:FF:000315">
    <property type="entry name" value="Calcium-dependent protein kinase 3"/>
    <property type="match status" value="1"/>
</dbReference>
<feature type="compositionally biased region" description="Basic and acidic residues" evidence="7">
    <location>
        <begin position="1705"/>
        <end position="1714"/>
    </location>
</feature>
<evidence type="ECO:0000256" key="4">
    <source>
        <dbReference type="ARBA" id="ARBA00022777"/>
    </source>
</evidence>
<feature type="compositionally biased region" description="Basic and acidic residues" evidence="7">
    <location>
        <begin position="1839"/>
        <end position="1849"/>
    </location>
</feature>
<feature type="compositionally biased region" description="Basic and acidic residues" evidence="7">
    <location>
        <begin position="2268"/>
        <end position="2277"/>
    </location>
</feature>
<feature type="region of interest" description="Disordered" evidence="7">
    <location>
        <begin position="1331"/>
        <end position="1354"/>
    </location>
</feature>
<evidence type="ECO:0000313" key="9">
    <source>
        <dbReference type="EMBL" id="SOQ42910.1"/>
    </source>
</evidence>
<feature type="compositionally biased region" description="Pro residues" evidence="7">
    <location>
        <begin position="765"/>
        <end position="775"/>
    </location>
</feature>
<feature type="compositionally biased region" description="Polar residues" evidence="7">
    <location>
        <begin position="1785"/>
        <end position="1798"/>
    </location>
</feature>
<feature type="region of interest" description="Disordered" evidence="7">
    <location>
        <begin position="2264"/>
        <end position="2300"/>
    </location>
</feature>
<feature type="region of interest" description="Disordered" evidence="7">
    <location>
        <begin position="1839"/>
        <end position="1926"/>
    </location>
</feature>
<evidence type="ECO:0000256" key="5">
    <source>
        <dbReference type="ARBA" id="ARBA00022840"/>
    </source>
</evidence>
<keyword evidence="3 6" id="KW-0547">Nucleotide-binding</keyword>
<dbReference type="Pfam" id="PF00069">
    <property type="entry name" value="Pkinase"/>
    <property type="match status" value="1"/>
</dbReference>
<name>A0A2H1VQ17_SPOFR</name>
<dbReference type="GO" id="GO:0000226">
    <property type="term" value="P:microtubule cytoskeleton organization"/>
    <property type="evidence" value="ECO:0007669"/>
    <property type="project" value="TreeGrafter"/>
</dbReference>
<feature type="compositionally biased region" description="Acidic residues" evidence="7">
    <location>
        <begin position="330"/>
        <end position="340"/>
    </location>
</feature>
<feature type="compositionally biased region" description="Low complexity" evidence="7">
    <location>
        <begin position="1169"/>
        <end position="1182"/>
    </location>
</feature>
<feature type="region of interest" description="Disordered" evidence="7">
    <location>
        <begin position="1431"/>
        <end position="1450"/>
    </location>
</feature>
<dbReference type="PROSITE" id="PS00107">
    <property type="entry name" value="PROTEIN_KINASE_ATP"/>
    <property type="match status" value="1"/>
</dbReference>
<reference evidence="9" key="1">
    <citation type="submission" date="2016-07" db="EMBL/GenBank/DDBJ databases">
        <authorList>
            <person name="Bretaudeau A."/>
        </authorList>
    </citation>
    <scope>NUCLEOTIDE SEQUENCE</scope>
    <source>
        <strain evidence="9">Rice</strain>
        <tissue evidence="9">Whole body</tissue>
    </source>
</reference>
<feature type="compositionally biased region" description="Basic residues" evidence="7">
    <location>
        <begin position="1681"/>
        <end position="1692"/>
    </location>
</feature>
<feature type="compositionally biased region" description="Polar residues" evidence="7">
    <location>
        <begin position="1981"/>
        <end position="1991"/>
    </location>
</feature>
<dbReference type="InterPro" id="IPR011009">
    <property type="entry name" value="Kinase-like_dom_sf"/>
</dbReference>
<feature type="region of interest" description="Disordered" evidence="7">
    <location>
        <begin position="1477"/>
        <end position="1798"/>
    </location>
</feature>
<protein>
    <submittedName>
        <fullName evidence="9">SFRICE_007438</fullName>
    </submittedName>
</protein>
<feature type="compositionally biased region" description="Polar residues" evidence="7">
    <location>
        <begin position="1853"/>
        <end position="1869"/>
    </location>
</feature>
<feature type="compositionally biased region" description="Basic and acidic residues" evidence="7">
    <location>
        <begin position="1567"/>
        <end position="1600"/>
    </location>
</feature>
<dbReference type="PANTHER" id="PTHR24346:SF93">
    <property type="entry name" value="NUAK FAMILY SNF1-LIKE KINASE 1"/>
    <property type="match status" value="1"/>
</dbReference>
<feature type="compositionally biased region" description="Basic and acidic residues" evidence="7">
    <location>
        <begin position="1193"/>
        <end position="1211"/>
    </location>
</feature>
<feature type="compositionally biased region" description="Basic and acidic residues" evidence="7">
    <location>
        <begin position="1651"/>
        <end position="1680"/>
    </location>
</feature>
<feature type="compositionally biased region" description="Polar residues" evidence="7">
    <location>
        <begin position="531"/>
        <end position="545"/>
    </location>
</feature>
<gene>
    <name evidence="9" type="ORF">SFRICE_007438</name>
</gene>
<dbReference type="Gene3D" id="1.10.510.10">
    <property type="entry name" value="Transferase(Phosphotransferase) domain 1"/>
    <property type="match status" value="1"/>
</dbReference>
<dbReference type="PANTHER" id="PTHR24346">
    <property type="entry name" value="MAP/MICROTUBULE AFFINITY-REGULATING KINASE"/>
    <property type="match status" value="1"/>
</dbReference>
<evidence type="ECO:0000256" key="3">
    <source>
        <dbReference type="ARBA" id="ARBA00022741"/>
    </source>
</evidence>
<keyword evidence="2" id="KW-0808">Transferase</keyword>
<feature type="region of interest" description="Disordered" evidence="7">
    <location>
        <begin position="2060"/>
        <end position="2118"/>
    </location>
</feature>
<feature type="compositionally biased region" description="Basic and acidic residues" evidence="7">
    <location>
        <begin position="470"/>
        <end position="484"/>
    </location>
</feature>
<dbReference type="GO" id="GO:0035556">
    <property type="term" value="P:intracellular signal transduction"/>
    <property type="evidence" value="ECO:0007669"/>
    <property type="project" value="TreeGrafter"/>
</dbReference>
<dbReference type="SMART" id="SM00220">
    <property type="entry name" value="S_TKc"/>
    <property type="match status" value="1"/>
</dbReference>
<evidence type="ECO:0000256" key="2">
    <source>
        <dbReference type="ARBA" id="ARBA00022679"/>
    </source>
</evidence>
<feature type="compositionally biased region" description="Low complexity" evidence="7">
    <location>
        <begin position="776"/>
        <end position="791"/>
    </location>
</feature>
<feature type="binding site" evidence="6">
    <location>
        <position position="68"/>
    </location>
    <ligand>
        <name>ATP</name>
        <dbReference type="ChEBI" id="CHEBI:30616"/>
    </ligand>
</feature>
<feature type="compositionally biased region" description="Basic and acidic residues" evidence="7">
    <location>
        <begin position="1533"/>
        <end position="1556"/>
    </location>
</feature>
<feature type="compositionally biased region" description="Basic and acidic residues" evidence="7">
    <location>
        <begin position="499"/>
        <end position="519"/>
    </location>
</feature>
<accession>A0A2H1VQ17</accession>
<evidence type="ECO:0000256" key="1">
    <source>
        <dbReference type="ARBA" id="ARBA00022527"/>
    </source>
</evidence>
<sequence>MVVGESKRTANIMDGIENTGDVRMHDHRLRLKQRFDIVRKLGQGTYGKVQLGINKKTGQEVAIKTIKKCKIESEADLIRIRREVQIMSSVRHPNIVHIYEVFENSEKMILVMEYCSGGELYDYLSQKKVLQEDEARRLFRQIATAVYYCHIHKICHRDLKLENVLLDDTGSAKIADFGLSNVFKETSLLSTFCGSPLYASPEIVKGTPYIGPEVDCWSLGVLLYTLVYGAMPFDGSNFKRLVRQISNGDYYEPRNPSSASPLIRDMLTVDPLKRADIAYICDNPWVNLGCETSCLEEAEALAAQTPVRLDLLLSLAPAAPSNSNSVMVPDEAEMGPEESGTDLTSSTSMAHIEPSNSAEKRILELVAEGGEDAIKPSPTRTIVSATDNKRKLELAMSASGLQKKKERVASCASIAQAPVLPEESSPEILPTDEPTLADDTAIQPNLKSSATITIQPAPVELVRDLTKDIVKEPPKEEEPVEKPAKPRVTIKKKTSPTKTVEEKPAEKVEEVKQPQEDTKQGAVATAADKLTSLSIAQQPPANQTPKPKKLSIPGGNVGSFKDQFERRASLTTAPEIKRNISKPVVSKIAKPKAQSEDRELPAKTPDNGTVRLQQIGIEPSQSHTEAERETNLRSGVKKTESEPSHSSTSVDPAVLLQDARRSLQNSMAKLVEEKAGEENRRRAARDIISSAIRTGKPPMPYGRSSSAGVASLVSPPGTPPAAQPPRVFRTEAQHRVEDHRNANSARGVSVERIIPITVATEESPTSPPPPLPTTPAPKATPTAAPRVTPLRRLTSTESGSASEACSSPGEPIKKSAREFIIPIAVEGKGYVTPRQRSLEPEATQHVPSVRHHRATKPRRISSLVSGGESEEEEDGHMHRLRPSRAARAESVSSGEDDEEDEGFHLLTAENLFSTLLDRVRALTNRLNGEEGPGFSQHSLFNNLQSPFFNRREGWGPRDMHTGFESMFKPRQPRVQAHYDIQFIEPISLYTRQALALHEMYIHDISHVASPVPLHWVARYTACSDQIFTSQRHQRQPQICHKRHSRIGSNKKTGKHRTGQQNSESNVESGLDLSDLDLSSIEFSEREMRALSGLTPALSRRLQRQLLAHLPPAAARQLRRTLSLHAPAPRPAQPARSLSADHDQAPAPAATPAEPTDSPATPPTPPASAPPAASTPPASSTPPEVAKPTTPIEEPLRSSDHQDTVKETKEESPMDAATPQFSTLPRPRRRSSSREVTPILATMDVECPSPNSLMREPIVSRPRERPLLSKYLTPERTFSLDESYGSDGGSGTSEPSYSSSYGNTAAGAAGVGLRRHSLRVGSGDQPRRRVSRFLRSDFFDPPPDENLYERQRKERELETQKILREIREKRNKSQEAAAARSPTDIADAPPAFRDEIITPKKSLSPIGLVTGKERSRSNTPFFPILDNIKETAVDSSASTSNSKRYTSLESARQKSIIDENISNKDSRLIRPKSYPVKTLDSIDEPSENVLPETSLSRDYDSKERSLPRESKLIRPKSYPASSPSPEKVYISRNVKKEDSKETSPKEETINPDVKSDIEVSFSITLPRKKPEAVTKPDPVKNDIKLENNTDSKSVSESESKPSDATLSLKKYSIIKNRDSDKSESSEVKTENSTIVPNGGPSVDVAKVTSNGDTKHTTVEQSTKKDETITKTGDNEQTEKKGTVKKKIIRKVSSKSKTDIGNNQDTSDAKVTSEKKKVTKKVKEKVADDDGTKSTTVTKKKSVLQSIGHKLEKFASNKSSSPEKNAENNAKNETKKDSSKLSRLQREQSVPVNVEPTTESNLIKRAVTLTDVAALETQNTPQTKTTVSKVLGLFKKFEPKERSKPVVEKVLSESVEPQTETNGKTDSNTTEPGEDGLDKDKPRRPTSLLLNGLGNKNKYGRTSSDSVSTLTTDNDNKSASKKENEAKSNIRNSLKLDFSRLPRVKKIVPTNPVIEPQIMNISSVDGETEKKDIPEKNAILVDSSLNTDYTEPQSRSRSRSRSTISNSELKSDVSADNKLPDRTLSPSENATVHLRSHDSTTPEKEDIVDRIRRKSFYSRFNEKKQRRKSSLVGPGATEYDPVARIHAQPTDTKYDVSPTSPLTYDLSPMSPGLSVSSDLSPSTERYRSLLTDLPVNTRSNIRFDNYGLNDKIDTYRSLDRNDFRKYPGSRSYLDYDQPSSYSANRYSRTKSLLDSCDAAEDNSLVNSLRDPHKYNRTISMYSPGNYATYRPKRTTRNSAIILKESEKEPSPENILEKIRQRKKISISVTRKPDAEKETLPRSNISPKGEREGDGAECSEKVD</sequence>
<feature type="compositionally biased region" description="Basic and acidic residues" evidence="7">
    <location>
        <begin position="1912"/>
        <end position="1926"/>
    </location>
</feature>
<feature type="compositionally biased region" description="Polar residues" evidence="7">
    <location>
        <begin position="1432"/>
        <end position="1449"/>
    </location>
</feature>
<feature type="compositionally biased region" description="Polar residues" evidence="7">
    <location>
        <begin position="793"/>
        <end position="805"/>
    </location>
</feature>
<feature type="compositionally biased region" description="Basic and acidic residues" evidence="7">
    <location>
        <begin position="2007"/>
        <end position="2019"/>
    </location>
</feature>
<feature type="region of interest" description="Disordered" evidence="7">
    <location>
        <begin position="832"/>
        <end position="900"/>
    </location>
</feature>
<feature type="compositionally biased region" description="Basic and acidic residues" evidence="7">
    <location>
        <begin position="1494"/>
        <end position="1511"/>
    </location>
</feature>
<evidence type="ECO:0000259" key="8">
    <source>
        <dbReference type="PROSITE" id="PS50011"/>
    </source>
</evidence>
<dbReference type="InterPro" id="IPR008271">
    <property type="entry name" value="Ser/Thr_kinase_AS"/>
</dbReference>
<evidence type="ECO:0000256" key="7">
    <source>
        <dbReference type="SAM" id="MobiDB-lite"/>
    </source>
</evidence>
<feature type="compositionally biased region" description="Basic and acidic residues" evidence="7">
    <location>
        <begin position="670"/>
        <end position="685"/>
    </location>
</feature>
<feature type="region of interest" description="Disordered" evidence="7">
    <location>
        <begin position="1367"/>
        <end position="1392"/>
    </location>
</feature>
<keyword evidence="4" id="KW-0418">Kinase</keyword>
<feature type="compositionally biased region" description="Basic and acidic residues" evidence="7">
    <location>
        <begin position="1614"/>
        <end position="1628"/>
    </location>
</feature>
<keyword evidence="1" id="KW-0723">Serine/threonine-protein kinase</keyword>
<feature type="compositionally biased region" description="Low complexity" evidence="7">
    <location>
        <begin position="1291"/>
        <end position="1301"/>
    </location>
</feature>
<feature type="domain" description="Protein kinase" evidence="8">
    <location>
        <begin position="35"/>
        <end position="286"/>
    </location>
</feature>